<feature type="domain" description="Serine aminopeptidase S33" evidence="1">
    <location>
        <begin position="75"/>
        <end position="187"/>
    </location>
</feature>
<sequence>MACSPASGDDYPLSYQPNEALPEWNITPFSQYVNNTQRWLKTSRAFLTDDQDNEVILNSPFELKPSPDKDNGNGVLLVHGLGDSPYSFHDIAQRLVTQGYTVRALLLPGHGTRPADLMLPNPGDWQTMVNFHVEQFAQQVKQLWLGGYSTGANLVTKAAFQHPDVAGLLLFSPAFHSSSSLIQYAGLAQYVMPWADKDPENNPLRYNSLPTHGAYLYYRTSVNVVRQLERHDYDKPTLMVLAEQDSILDTAEIADMFKQHFTHPRSVLLWQGEHLPKDYRAYLLPMPISEKKISTGSHMGVMFSPQNPYYGTNGSIKVCNNGQTESQTHACKKGQPVWYSAWGYKEGNKNHARLTYNPYFDTMMTKLHGVMSQSN</sequence>
<organism evidence="2">
    <name type="scientific">Vibrio sp. HB236076</name>
    <dbReference type="NCBI Taxonomy" id="3232307"/>
    <lineage>
        <taxon>Bacteria</taxon>
        <taxon>Pseudomonadati</taxon>
        <taxon>Pseudomonadota</taxon>
        <taxon>Gammaproteobacteria</taxon>
        <taxon>Vibrionales</taxon>
        <taxon>Vibrionaceae</taxon>
        <taxon>Vibrio</taxon>
    </lineage>
</organism>
<geneLocation type="plasmid" evidence="2">
    <name>p-HB236076</name>
</geneLocation>
<dbReference type="InterPro" id="IPR051044">
    <property type="entry name" value="MAG_DAG_Lipase"/>
</dbReference>
<dbReference type="SUPFAM" id="SSF53474">
    <property type="entry name" value="alpha/beta-Hydrolases"/>
    <property type="match status" value="1"/>
</dbReference>
<dbReference type="GO" id="GO:0016787">
    <property type="term" value="F:hydrolase activity"/>
    <property type="evidence" value="ECO:0007669"/>
    <property type="project" value="UniProtKB-KW"/>
</dbReference>
<dbReference type="InterPro" id="IPR022742">
    <property type="entry name" value="Hydrolase_4"/>
</dbReference>
<dbReference type="Pfam" id="PF12146">
    <property type="entry name" value="Hydrolase_4"/>
    <property type="match status" value="1"/>
</dbReference>
<dbReference type="KEGG" id="vih:AB0763_14205"/>
<name>A0AB39HHU2_9VIBR</name>
<dbReference type="RefSeq" id="WP_306099846.1">
    <property type="nucleotide sequence ID" value="NZ_CP162602.1"/>
</dbReference>
<evidence type="ECO:0000313" key="2">
    <source>
        <dbReference type="EMBL" id="XDK26932.1"/>
    </source>
</evidence>
<keyword evidence="2" id="KW-0614">Plasmid</keyword>
<evidence type="ECO:0000259" key="1">
    <source>
        <dbReference type="Pfam" id="PF12146"/>
    </source>
</evidence>
<dbReference type="Gene3D" id="3.40.50.1820">
    <property type="entry name" value="alpha/beta hydrolase"/>
    <property type="match status" value="1"/>
</dbReference>
<dbReference type="AlphaFoldDB" id="A0AB39HHU2"/>
<dbReference type="EMBL" id="CP162602">
    <property type="protein sequence ID" value="XDK26932.1"/>
    <property type="molecule type" value="Genomic_DNA"/>
</dbReference>
<keyword evidence="2" id="KW-0378">Hydrolase</keyword>
<proteinExistence type="predicted"/>
<reference evidence="2" key="1">
    <citation type="submission" date="2024-07" db="EMBL/GenBank/DDBJ databases">
        <title>Genome Analysis of a Potential Novel Vibrio Species Secreting pH- and Thermo-stable Alginate Lyase and its Application in Producing Alginate Oligosaccharides.</title>
        <authorList>
            <person name="Huang H."/>
            <person name="Bao K."/>
        </authorList>
    </citation>
    <scope>NUCLEOTIDE SEQUENCE</scope>
    <source>
        <strain evidence="2">HB236076</strain>
        <plasmid evidence="2">p-HB236076</plasmid>
    </source>
</reference>
<gene>
    <name evidence="2" type="ORF">AB0763_14205</name>
</gene>
<accession>A0AB39HHU2</accession>
<dbReference type="InterPro" id="IPR029058">
    <property type="entry name" value="AB_hydrolase_fold"/>
</dbReference>
<dbReference type="PANTHER" id="PTHR11614">
    <property type="entry name" value="PHOSPHOLIPASE-RELATED"/>
    <property type="match status" value="1"/>
</dbReference>
<protein>
    <submittedName>
        <fullName evidence="2">Alpha/beta fold hydrolase</fullName>
    </submittedName>
</protein>